<feature type="transmembrane region" description="Helical" evidence="6">
    <location>
        <begin position="58"/>
        <end position="83"/>
    </location>
</feature>
<dbReference type="InterPro" id="IPR000276">
    <property type="entry name" value="GPCR_Rhodpsn"/>
</dbReference>
<dbReference type="AlphaFoldDB" id="A0AAD8YS41"/>
<dbReference type="PANTHER" id="PTHR26451:SF886">
    <property type="entry name" value="GROWTH HORMONE SECRETAGOGUE RECEPTOR TYPE 1-LIKE-RELATED"/>
    <property type="match status" value="1"/>
</dbReference>
<dbReference type="PROSITE" id="PS50262">
    <property type="entry name" value="G_PROTEIN_RECEP_F1_2"/>
    <property type="match status" value="1"/>
</dbReference>
<evidence type="ECO:0000259" key="7">
    <source>
        <dbReference type="PROSITE" id="PS50262"/>
    </source>
</evidence>
<dbReference type="Proteomes" id="UP001239994">
    <property type="component" value="Unassembled WGS sequence"/>
</dbReference>
<evidence type="ECO:0000313" key="8">
    <source>
        <dbReference type="EMBL" id="KAK1785781.1"/>
    </source>
</evidence>
<dbReference type="GO" id="GO:0004984">
    <property type="term" value="F:olfactory receptor activity"/>
    <property type="evidence" value="ECO:0007669"/>
    <property type="project" value="TreeGrafter"/>
</dbReference>
<dbReference type="GO" id="GO:0016020">
    <property type="term" value="C:membrane"/>
    <property type="evidence" value="ECO:0007669"/>
    <property type="project" value="UniProtKB-SubCell"/>
</dbReference>
<feature type="transmembrane region" description="Helical" evidence="6">
    <location>
        <begin position="89"/>
        <end position="116"/>
    </location>
</feature>
<dbReference type="InterPro" id="IPR017452">
    <property type="entry name" value="GPCR_Rhodpsn_7TM"/>
</dbReference>
<reference evidence="8" key="1">
    <citation type="submission" date="2023-03" db="EMBL/GenBank/DDBJ databases">
        <title>Electrophorus voltai genome.</title>
        <authorList>
            <person name="Bian C."/>
        </authorList>
    </citation>
    <scope>NUCLEOTIDE SEQUENCE</scope>
    <source>
        <strain evidence="8">CB-2022</strain>
        <tissue evidence="8">Muscle</tissue>
    </source>
</reference>
<comment type="caution">
    <text evidence="8">The sequence shown here is derived from an EMBL/GenBank/DDBJ whole genome shotgun (WGS) entry which is preliminary data.</text>
</comment>
<dbReference type="SUPFAM" id="SSF81321">
    <property type="entry name" value="Family A G protein-coupled receptor-like"/>
    <property type="match status" value="1"/>
</dbReference>
<name>A0AAD8YS41_9TELE</name>
<dbReference type="Gene3D" id="1.20.1070.10">
    <property type="entry name" value="Rhodopsin 7-helix transmembrane proteins"/>
    <property type="match status" value="1"/>
</dbReference>
<evidence type="ECO:0000256" key="4">
    <source>
        <dbReference type="ARBA" id="ARBA00023136"/>
    </source>
</evidence>
<comment type="subcellular location">
    <subcellularLocation>
        <location evidence="1">Membrane</location>
    </subcellularLocation>
</comment>
<feature type="domain" description="G-protein coupled receptors family 1 profile" evidence="7">
    <location>
        <begin position="59"/>
        <end position="242"/>
    </location>
</feature>
<evidence type="ECO:0000256" key="5">
    <source>
        <dbReference type="SAM" id="MobiDB-lite"/>
    </source>
</evidence>
<keyword evidence="3 6" id="KW-1133">Transmembrane helix</keyword>
<dbReference type="PANTHER" id="PTHR26451">
    <property type="entry name" value="G_PROTEIN_RECEP_F1_2 DOMAIN-CONTAINING PROTEIN"/>
    <property type="match status" value="1"/>
</dbReference>
<dbReference type="GO" id="GO:0005549">
    <property type="term" value="F:odorant binding"/>
    <property type="evidence" value="ECO:0007669"/>
    <property type="project" value="TreeGrafter"/>
</dbReference>
<evidence type="ECO:0000313" key="9">
    <source>
        <dbReference type="Proteomes" id="UP001239994"/>
    </source>
</evidence>
<feature type="transmembrane region" description="Helical" evidence="6">
    <location>
        <begin position="190"/>
        <end position="215"/>
    </location>
</feature>
<evidence type="ECO:0000256" key="3">
    <source>
        <dbReference type="ARBA" id="ARBA00022989"/>
    </source>
</evidence>
<evidence type="ECO:0000256" key="2">
    <source>
        <dbReference type="ARBA" id="ARBA00022692"/>
    </source>
</evidence>
<gene>
    <name evidence="8" type="ORF">P4O66_003111</name>
</gene>
<dbReference type="Pfam" id="PF00001">
    <property type="entry name" value="7tm_1"/>
    <property type="match status" value="1"/>
</dbReference>
<feature type="transmembrane region" description="Helical" evidence="6">
    <location>
        <begin position="23"/>
        <end position="46"/>
    </location>
</feature>
<keyword evidence="2 6" id="KW-0812">Transmembrane</keyword>
<evidence type="ECO:0000256" key="6">
    <source>
        <dbReference type="SAM" id="Phobius"/>
    </source>
</evidence>
<feature type="transmembrane region" description="Helical" evidence="6">
    <location>
        <begin position="137"/>
        <end position="154"/>
    </location>
</feature>
<sequence length="365" mass="40914">MSPSSGSCPALSSLAPPFGPFCFMWYSCSYSLSCLISCLCSYICSWSWKQAFRTETRYILFAHTLLGDLIVLLLTDFVVLISYSDVQMPMVFCIPVCMLMDMVTICTPMIITAMCVERYVAICMPLRHSALSTSSRTHTAILTIWIISAVYPLVDMIILVSTVSQAYLAQLTFCYYEIMTPEKWHSYMRSFLCIINFIIIFLIELFCYVMIMLAARAASVDEKSAAKGLRTISLHMLQLTLCTMEIICPYIEAIVIQLDIQDTNHPNVTLAQREQEALEGNLLMRSAIPADLRVEIMEGRNKGQVHMVSRLVTGKGQEDPTPTTYGVQEDGGVRMLGTNSQIHCGAELSTNDPSHLPQEGYWDVS</sequence>
<organism evidence="8 9">
    <name type="scientific">Electrophorus voltai</name>
    <dbReference type="NCBI Taxonomy" id="2609070"/>
    <lineage>
        <taxon>Eukaryota</taxon>
        <taxon>Metazoa</taxon>
        <taxon>Chordata</taxon>
        <taxon>Craniata</taxon>
        <taxon>Vertebrata</taxon>
        <taxon>Euteleostomi</taxon>
        <taxon>Actinopterygii</taxon>
        <taxon>Neopterygii</taxon>
        <taxon>Teleostei</taxon>
        <taxon>Ostariophysi</taxon>
        <taxon>Gymnotiformes</taxon>
        <taxon>Gymnotoidei</taxon>
        <taxon>Gymnotidae</taxon>
        <taxon>Electrophorus</taxon>
    </lineage>
</organism>
<keyword evidence="4 6" id="KW-0472">Membrane</keyword>
<proteinExistence type="predicted"/>
<feature type="region of interest" description="Disordered" evidence="5">
    <location>
        <begin position="345"/>
        <end position="365"/>
    </location>
</feature>
<evidence type="ECO:0000256" key="1">
    <source>
        <dbReference type="ARBA" id="ARBA00004370"/>
    </source>
</evidence>
<keyword evidence="9" id="KW-1185">Reference proteome</keyword>
<dbReference type="InterPro" id="IPR052921">
    <property type="entry name" value="GPCR1_Superfamily_Member"/>
</dbReference>
<dbReference type="FunFam" id="1.20.1070.10:FF:000096">
    <property type="entry name" value="Odorant receptor 131-2"/>
    <property type="match status" value="1"/>
</dbReference>
<protein>
    <recommendedName>
        <fullName evidence="7">G-protein coupled receptors family 1 profile domain-containing protein</fullName>
    </recommendedName>
</protein>
<accession>A0AAD8YS41</accession>
<dbReference type="GO" id="GO:0004930">
    <property type="term" value="F:G protein-coupled receptor activity"/>
    <property type="evidence" value="ECO:0007669"/>
    <property type="project" value="InterPro"/>
</dbReference>
<dbReference type="EMBL" id="JAROKS010000025">
    <property type="protein sequence ID" value="KAK1785781.1"/>
    <property type="molecule type" value="Genomic_DNA"/>
</dbReference>